<dbReference type="GO" id="GO:0030288">
    <property type="term" value="C:outer membrane-bounded periplasmic space"/>
    <property type="evidence" value="ECO:0007669"/>
    <property type="project" value="InterPro"/>
</dbReference>
<evidence type="ECO:0000256" key="5">
    <source>
        <dbReference type="ARBA" id="ARBA00023284"/>
    </source>
</evidence>
<keyword evidence="4" id="KW-1015">Disulfide bond</keyword>
<reference evidence="8 9" key="1">
    <citation type="journal article" date="2020" name="Microorganisms">
        <title>Osmotic Adaptation and Compatible Solute Biosynthesis of Phototrophic Bacteria as Revealed from Genome Analyses.</title>
        <authorList>
            <person name="Imhoff J.F."/>
            <person name="Rahn T."/>
            <person name="Kunzel S."/>
            <person name="Keller A."/>
            <person name="Neulinger S.C."/>
        </authorList>
    </citation>
    <scope>NUCLEOTIDE SEQUENCE [LARGE SCALE GENOMIC DNA]</scope>
    <source>
        <strain evidence="8 9">DSM 25653</strain>
    </source>
</reference>
<evidence type="ECO:0000256" key="2">
    <source>
        <dbReference type="ARBA" id="ARBA00007758"/>
    </source>
</evidence>
<dbReference type="GO" id="GO:0015036">
    <property type="term" value="F:disulfide oxidoreductase activity"/>
    <property type="evidence" value="ECO:0007669"/>
    <property type="project" value="InterPro"/>
</dbReference>
<dbReference type="InterPro" id="IPR004799">
    <property type="entry name" value="Periplasmic_diS_OxRdtase_DsbE"/>
</dbReference>
<protein>
    <submittedName>
        <fullName evidence="8">DsbE family thiol:disulfide interchange protein</fullName>
    </submittedName>
</protein>
<dbReference type="AlphaFoldDB" id="A0A9X1B4T2"/>
<comment type="similarity">
    <text evidence="2">Belongs to the thioredoxin family. DsbE subfamily.</text>
</comment>
<comment type="subcellular location">
    <subcellularLocation>
        <location evidence="1">Cell inner membrane</location>
        <topology evidence="1">Single-pass membrane protein</topology>
        <orientation evidence="1">Periplasmic side</orientation>
    </subcellularLocation>
</comment>
<evidence type="ECO:0000313" key="8">
    <source>
        <dbReference type="EMBL" id="MBK1619815.1"/>
    </source>
</evidence>
<dbReference type="Pfam" id="PF08534">
    <property type="entry name" value="Redoxin"/>
    <property type="match status" value="1"/>
</dbReference>
<dbReference type="InterPro" id="IPR013740">
    <property type="entry name" value="Redoxin"/>
</dbReference>
<dbReference type="SUPFAM" id="SSF52833">
    <property type="entry name" value="Thioredoxin-like"/>
    <property type="match status" value="1"/>
</dbReference>
<dbReference type="GO" id="GO:0005886">
    <property type="term" value="C:plasma membrane"/>
    <property type="evidence" value="ECO:0007669"/>
    <property type="project" value="UniProtKB-SubCell"/>
</dbReference>
<dbReference type="CDD" id="cd03010">
    <property type="entry name" value="TlpA_like_DsbE"/>
    <property type="match status" value="1"/>
</dbReference>
<dbReference type="PANTHER" id="PTHR42852:SF6">
    <property type="entry name" value="THIOL:DISULFIDE INTERCHANGE PROTEIN DSBE"/>
    <property type="match status" value="1"/>
</dbReference>
<keyword evidence="6" id="KW-1133">Transmembrane helix</keyword>
<evidence type="ECO:0000256" key="3">
    <source>
        <dbReference type="ARBA" id="ARBA00022748"/>
    </source>
</evidence>
<evidence type="ECO:0000313" key="9">
    <source>
        <dbReference type="Proteomes" id="UP001138768"/>
    </source>
</evidence>
<keyword evidence="6" id="KW-0472">Membrane</keyword>
<comment type="caution">
    <text evidence="8">The sequence shown here is derived from an EMBL/GenBank/DDBJ whole genome shotgun (WGS) entry which is preliminary data.</text>
</comment>
<feature type="domain" description="Thioredoxin" evidence="7">
    <location>
        <begin position="35"/>
        <end position="177"/>
    </location>
</feature>
<evidence type="ECO:0000256" key="6">
    <source>
        <dbReference type="SAM" id="Phobius"/>
    </source>
</evidence>
<dbReference type="InterPro" id="IPR017937">
    <property type="entry name" value="Thioredoxin_CS"/>
</dbReference>
<sequence length="180" mass="19731">MSKSVRFLIPLIIFGALVILLVIGLGKDPSKVPSPLIGKSVPAFSLPELTNPGRSVGDEDLKGQISLVNVWASWCVSCRQEHQALMALSKETDFQIVGLNWKDDAQDALAVLRMSGNPYAMNGYDPDNKVGLHWGVYGAPETFVVDQHGVIRYKHIGPIDRKIWEETLQPLVAQLKAEGA</sequence>
<accession>A0A9X1B4T2</accession>
<gene>
    <name evidence="8" type="ORF">CKO42_15465</name>
</gene>
<dbReference type="InterPro" id="IPR013766">
    <property type="entry name" value="Thioredoxin_domain"/>
</dbReference>
<proteinExistence type="inferred from homology"/>
<name>A0A9X1B4T2_9GAMM</name>
<dbReference type="Gene3D" id="3.40.30.10">
    <property type="entry name" value="Glutaredoxin"/>
    <property type="match status" value="1"/>
</dbReference>
<keyword evidence="9" id="KW-1185">Reference proteome</keyword>
<evidence type="ECO:0000256" key="1">
    <source>
        <dbReference type="ARBA" id="ARBA00004383"/>
    </source>
</evidence>
<dbReference type="PROSITE" id="PS51352">
    <property type="entry name" value="THIOREDOXIN_2"/>
    <property type="match status" value="1"/>
</dbReference>
<keyword evidence="6" id="KW-0812">Transmembrane</keyword>
<dbReference type="EMBL" id="NRRY01000026">
    <property type="protein sequence ID" value="MBK1619815.1"/>
    <property type="molecule type" value="Genomic_DNA"/>
</dbReference>
<evidence type="ECO:0000256" key="4">
    <source>
        <dbReference type="ARBA" id="ARBA00023157"/>
    </source>
</evidence>
<dbReference type="NCBIfam" id="TIGR00385">
    <property type="entry name" value="dsbE"/>
    <property type="match status" value="1"/>
</dbReference>
<dbReference type="RefSeq" id="WP_200245970.1">
    <property type="nucleotide sequence ID" value="NZ_NRRY01000026.1"/>
</dbReference>
<dbReference type="InterPro" id="IPR050553">
    <property type="entry name" value="Thioredoxin_ResA/DsbE_sf"/>
</dbReference>
<dbReference type="GO" id="GO:0017004">
    <property type="term" value="P:cytochrome complex assembly"/>
    <property type="evidence" value="ECO:0007669"/>
    <property type="project" value="UniProtKB-KW"/>
</dbReference>
<organism evidence="8 9">
    <name type="scientific">Lamprobacter modestohalophilus</name>
    <dbReference type="NCBI Taxonomy" id="1064514"/>
    <lineage>
        <taxon>Bacteria</taxon>
        <taxon>Pseudomonadati</taxon>
        <taxon>Pseudomonadota</taxon>
        <taxon>Gammaproteobacteria</taxon>
        <taxon>Chromatiales</taxon>
        <taxon>Chromatiaceae</taxon>
        <taxon>Lamprobacter</taxon>
    </lineage>
</organism>
<feature type="transmembrane region" description="Helical" evidence="6">
    <location>
        <begin position="7"/>
        <end position="26"/>
    </location>
</feature>
<keyword evidence="5" id="KW-0676">Redox-active center</keyword>
<evidence type="ECO:0000259" key="7">
    <source>
        <dbReference type="PROSITE" id="PS51352"/>
    </source>
</evidence>
<dbReference type="Proteomes" id="UP001138768">
    <property type="component" value="Unassembled WGS sequence"/>
</dbReference>
<dbReference type="PROSITE" id="PS00194">
    <property type="entry name" value="THIOREDOXIN_1"/>
    <property type="match status" value="1"/>
</dbReference>
<dbReference type="InterPro" id="IPR036249">
    <property type="entry name" value="Thioredoxin-like_sf"/>
</dbReference>
<dbReference type="PANTHER" id="PTHR42852">
    <property type="entry name" value="THIOL:DISULFIDE INTERCHANGE PROTEIN DSBE"/>
    <property type="match status" value="1"/>
</dbReference>
<keyword evidence="3" id="KW-0201">Cytochrome c-type biogenesis</keyword>